<evidence type="ECO:0000313" key="2">
    <source>
        <dbReference type="EMBL" id="JAD88902.1"/>
    </source>
</evidence>
<accession>A0A0A9DYS1</accession>
<organism evidence="2">
    <name type="scientific">Arundo donax</name>
    <name type="common">Giant reed</name>
    <name type="synonym">Donax arundinaceus</name>
    <dbReference type="NCBI Taxonomy" id="35708"/>
    <lineage>
        <taxon>Eukaryota</taxon>
        <taxon>Viridiplantae</taxon>
        <taxon>Streptophyta</taxon>
        <taxon>Embryophyta</taxon>
        <taxon>Tracheophyta</taxon>
        <taxon>Spermatophyta</taxon>
        <taxon>Magnoliopsida</taxon>
        <taxon>Liliopsida</taxon>
        <taxon>Poales</taxon>
        <taxon>Poaceae</taxon>
        <taxon>PACMAD clade</taxon>
        <taxon>Arundinoideae</taxon>
        <taxon>Arundineae</taxon>
        <taxon>Arundo</taxon>
    </lineage>
</organism>
<dbReference type="AlphaFoldDB" id="A0A0A9DYS1"/>
<sequence>MHKRGAQQAGGSPKQGPRGGAALKPHRNSAFDNGLARGLGAMDLRIEVVCLERLPIPAASQSSGYRLPQVKVVAIRNEYSHAVVLGGAWLAEEYDGSVVSLLRG</sequence>
<proteinExistence type="predicted"/>
<evidence type="ECO:0000256" key="1">
    <source>
        <dbReference type="SAM" id="MobiDB-lite"/>
    </source>
</evidence>
<name>A0A0A9DYS1_ARUDO</name>
<reference evidence="2" key="2">
    <citation type="journal article" date="2015" name="Data Brief">
        <title>Shoot transcriptome of the giant reed, Arundo donax.</title>
        <authorList>
            <person name="Barrero R.A."/>
            <person name="Guerrero F.D."/>
            <person name="Moolhuijzen P."/>
            <person name="Goolsby J.A."/>
            <person name="Tidwell J."/>
            <person name="Bellgard S.E."/>
            <person name="Bellgard M.I."/>
        </authorList>
    </citation>
    <scope>NUCLEOTIDE SEQUENCE</scope>
    <source>
        <tissue evidence="2">Shoot tissue taken approximately 20 cm above the soil surface</tissue>
    </source>
</reference>
<feature type="region of interest" description="Disordered" evidence="1">
    <location>
        <begin position="1"/>
        <end position="29"/>
    </location>
</feature>
<reference evidence="2" key="1">
    <citation type="submission" date="2014-09" db="EMBL/GenBank/DDBJ databases">
        <authorList>
            <person name="Magalhaes I.L.F."/>
            <person name="Oliveira U."/>
            <person name="Santos F.R."/>
            <person name="Vidigal T.H.D.A."/>
            <person name="Brescovit A.D."/>
            <person name="Santos A.J."/>
        </authorList>
    </citation>
    <scope>NUCLEOTIDE SEQUENCE</scope>
    <source>
        <tissue evidence="2">Shoot tissue taken approximately 20 cm above the soil surface</tissue>
    </source>
</reference>
<protein>
    <submittedName>
        <fullName evidence="2">Uncharacterized protein</fullName>
    </submittedName>
</protein>
<dbReference type="EMBL" id="GBRH01208993">
    <property type="protein sequence ID" value="JAD88902.1"/>
    <property type="molecule type" value="Transcribed_RNA"/>
</dbReference>